<dbReference type="RefSeq" id="WP_104763735.1">
    <property type="nucleotide sequence ID" value="NZ_FZPM01000031.1"/>
</dbReference>
<protein>
    <recommendedName>
        <fullName evidence="4">YceI family protein</fullName>
    </recommendedName>
</protein>
<reference evidence="2 3" key="1">
    <citation type="submission" date="2018-04" db="EMBL/GenBank/DDBJ databases">
        <title>Novel Campyloabacter and Helicobacter Species and Strains.</title>
        <authorList>
            <person name="Mannion A.J."/>
            <person name="Shen Z."/>
            <person name="Fox J.G."/>
        </authorList>
    </citation>
    <scope>NUCLEOTIDE SEQUENCE [LARGE SCALE GENOMIC DNA]</scope>
    <source>
        <strain evidence="2 3">MIT 97-5075</strain>
    </source>
</reference>
<dbReference type="Proteomes" id="UP000256424">
    <property type="component" value="Unassembled WGS sequence"/>
</dbReference>
<sequence length="193" mass="20272">MKNIGKTVIVGSLLSLITSTFLHAATINQASVQVGFVGYKTPFMADVAGSFKNIKYTFGKDTKTLKGTLQGATAVIVPTSSNITDIEEATNNMNKVFFPALTGKNTIQVTFVKVVEGDGKGLISARIAIGKESCIVPLEYTIVDNKLIAKGKLDLNNFSNASKALQALSAAAAGHAGISWANVDISFSAELAK</sequence>
<evidence type="ECO:0000313" key="3">
    <source>
        <dbReference type="Proteomes" id="UP000256424"/>
    </source>
</evidence>
<organism evidence="2 3">
    <name type="scientific">Helicobacter aurati</name>
    <dbReference type="NCBI Taxonomy" id="137778"/>
    <lineage>
        <taxon>Bacteria</taxon>
        <taxon>Pseudomonadati</taxon>
        <taxon>Campylobacterota</taxon>
        <taxon>Epsilonproteobacteria</taxon>
        <taxon>Campylobacterales</taxon>
        <taxon>Helicobacteraceae</taxon>
        <taxon>Helicobacter</taxon>
    </lineage>
</organism>
<feature type="signal peptide" evidence="1">
    <location>
        <begin position="1"/>
        <end position="24"/>
    </location>
</feature>
<name>A0A3D8IZ69_9HELI</name>
<evidence type="ECO:0000256" key="1">
    <source>
        <dbReference type="SAM" id="SignalP"/>
    </source>
</evidence>
<evidence type="ECO:0008006" key="4">
    <source>
        <dbReference type="Google" id="ProtNLM"/>
    </source>
</evidence>
<keyword evidence="1" id="KW-0732">Signal</keyword>
<keyword evidence="3" id="KW-1185">Reference proteome</keyword>
<accession>A0A3D8IZ69</accession>
<dbReference type="EMBL" id="NXLW01000022">
    <property type="protein sequence ID" value="RDU70250.1"/>
    <property type="molecule type" value="Genomic_DNA"/>
</dbReference>
<gene>
    <name evidence="2" type="ORF">CQA66_08600</name>
</gene>
<proteinExistence type="predicted"/>
<dbReference type="AlphaFoldDB" id="A0A3D8IZ69"/>
<evidence type="ECO:0000313" key="2">
    <source>
        <dbReference type="EMBL" id="RDU70250.1"/>
    </source>
</evidence>
<dbReference type="OrthoDB" id="5292899at2"/>
<feature type="chain" id="PRO_5017805420" description="YceI family protein" evidence="1">
    <location>
        <begin position="25"/>
        <end position="193"/>
    </location>
</feature>
<comment type="caution">
    <text evidence="2">The sequence shown here is derived from an EMBL/GenBank/DDBJ whole genome shotgun (WGS) entry which is preliminary data.</text>
</comment>